<dbReference type="GO" id="GO:0010468">
    <property type="term" value="P:regulation of gene expression"/>
    <property type="evidence" value="ECO:0007669"/>
    <property type="project" value="InterPro"/>
</dbReference>
<reference evidence="2 3" key="1">
    <citation type="journal article" date="2012" name="Eukaryot. Cell">
        <title>Draft genome sequence of CBS 2479, the standard type strain of Trichosporon asahii.</title>
        <authorList>
            <person name="Yang R.Y."/>
            <person name="Li H.T."/>
            <person name="Zhu H."/>
            <person name="Zhou G.P."/>
            <person name="Wang M."/>
            <person name="Wang L."/>
        </authorList>
    </citation>
    <scope>NUCLEOTIDE SEQUENCE [LARGE SCALE GENOMIC DNA]</scope>
    <source>
        <strain evidence="3">ATCC 90039 / CBS 2479 / JCM 2466 / KCTC 7840 / NCYC 2677 / UAMH 7654</strain>
    </source>
</reference>
<feature type="compositionally biased region" description="Polar residues" evidence="1">
    <location>
        <begin position="496"/>
        <end position="507"/>
    </location>
</feature>
<dbReference type="GO" id="GO:0090694">
    <property type="term" value="C:Scc2-Scc4 cohesin loading complex"/>
    <property type="evidence" value="ECO:0007669"/>
    <property type="project" value="TreeGrafter"/>
</dbReference>
<feature type="compositionally biased region" description="Polar residues" evidence="1">
    <location>
        <begin position="710"/>
        <end position="721"/>
    </location>
</feature>
<feature type="compositionally biased region" description="Pro residues" evidence="1">
    <location>
        <begin position="546"/>
        <end position="564"/>
    </location>
</feature>
<feature type="region of interest" description="Disordered" evidence="1">
    <location>
        <begin position="908"/>
        <end position="940"/>
    </location>
</feature>
<feature type="compositionally biased region" description="Low complexity" evidence="1">
    <location>
        <begin position="372"/>
        <end position="384"/>
    </location>
</feature>
<feature type="compositionally biased region" description="Polar residues" evidence="1">
    <location>
        <begin position="216"/>
        <end position="245"/>
    </location>
</feature>
<dbReference type="VEuPathDB" id="FungiDB:A1Q1_04645"/>
<name>J4U8A3_TRIAS</name>
<dbReference type="PANTHER" id="PTHR21704:SF18">
    <property type="entry name" value="NIPPED-B-LIKE PROTEIN"/>
    <property type="match status" value="1"/>
</dbReference>
<feature type="compositionally biased region" description="Low complexity" evidence="1">
    <location>
        <begin position="514"/>
        <end position="525"/>
    </location>
</feature>
<protein>
    <submittedName>
        <fullName evidence="2">Uncharacterized protein</fullName>
    </submittedName>
</protein>
<organism evidence="2 3">
    <name type="scientific">Trichosporon asahii var. asahii (strain ATCC 90039 / CBS 2479 / JCM 2466 / KCTC 7840 / NBRC 103889/ NCYC 2677 / UAMH 7654)</name>
    <name type="common">Yeast</name>
    <dbReference type="NCBI Taxonomy" id="1186058"/>
    <lineage>
        <taxon>Eukaryota</taxon>
        <taxon>Fungi</taxon>
        <taxon>Dikarya</taxon>
        <taxon>Basidiomycota</taxon>
        <taxon>Agaricomycotina</taxon>
        <taxon>Tremellomycetes</taxon>
        <taxon>Trichosporonales</taxon>
        <taxon>Trichosporonaceae</taxon>
        <taxon>Trichosporon</taxon>
    </lineage>
</organism>
<dbReference type="KEGG" id="tasa:A1Q1_04645"/>
<feature type="compositionally biased region" description="Polar residues" evidence="1">
    <location>
        <begin position="340"/>
        <end position="354"/>
    </location>
</feature>
<feature type="compositionally biased region" description="Polar residues" evidence="1">
    <location>
        <begin position="1"/>
        <end position="15"/>
    </location>
</feature>
<dbReference type="EMBL" id="ALBS01000280">
    <property type="protein sequence ID" value="EJT46680.1"/>
    <property type="molecule type" value="Genomic_DNA"/>
</dbReference>
<dbReference type="GeneID" id="25988157"/>
<dbReference type="GO" id="GO:1990414">
    <property type="term" value="P:replication-born double-strand break repair via sister chromatid exchange"/>
    <property type="evidence" value="ECO:0007669"/>
    <property type="project" value="TreeGrafter"/>
</dbReference>
<dbReference type="GO" id="GO:0061775">
    <property type="term" value="F:cohesin loader activity"/>
    <property type="evidence" value="ECO:0007669"/>
    <property type="project" value="InterPro"/>
</dbReference>
<feature type="region of interest" description="Disordered" evidence="1">
    <location>
        <begin position="634"/>
        <end position="760"/>
    </location>
</feature>
<dbReference type="GO" id="GO:0140588">
    <property type="term" value="P:chromatin looping"/>
    <property type="evidence" value="ECO:0007669"/>
    <property type="project" value="InterPro"/>
</dbReference>
<gene>
    <name evidence="2" type="ORF">A1Q1_04645</name>
</gene>
<feature type="region of interest" description="Disordered" evidence="1">
    <location>
        <begin position="96"/>
        <end position="620"/>
    </location>
</feature>
<feature type="compositionally biased region" description="Polar residues" evidence="1">
    <location>
        <begin position="397"/>
        <end position="411"/>
    </location>
</feature>
<feature type="compositionally biased region" description="Polar residues" evidence="1">
    <location>
        <begin position="273"/>
        <end position="309"/>
    </location>
</feature>
<feature type="compositionally biased region" description="Polar residues" evidence="1">
    <location>
        <begin position="598"/>
        <end position="620"/>
    </location>
</feature>
<sequence>MQPNGTGPGQPNAQWGSGPYDDPANLLRVYPFATYTPTARASHFAPHTVAYSGPSNSANLYPQYSFNGTEYSPDAANRVASAMRSQNSYGGFNYQQQQQQSLYQPPTFPSTPQNGYGNGLTGGYRAPITPQQQQQQYQTPAQQQSTQSGQMYQGFQSSPQTQDLSSYQQSSQPYSVPNASLGQSSMSTYTQSQPSTTTPYSSSQFQQQFPSLSQTASAPQSQLPPGYLQSFQQPSQRQSATGVNASGQSIQSPLSLPQQQQQQKQDSFASPGFASQSPVQSAQTLQGQSYGRPSPALQTGVSSAAQQPFQRPVGTPTLPSPSVGTASPLQAFASAPLGAGSTSLLQDQQTQASPQLRRPSYSLPFPGLLNGQQIQSPVQQAQPSPVQPPKASPLQPSPSGLYQGSPATQDYSTSSSTLPPPPSFVQSPIPQSSSQFQQPSLLPTQLQKSSFSTQNYQQSLQSPSLQSPVQQAAASPPPAPPTFPMTMSPQGMHLPGSQQAKQFSMAQMAQGGRPQLPTLQTTPPLNQAPPKPKQRKKSAPQQQQPQPEPQQQPPPPSMPQPPVTPQQQRQGMPQYMQPQFQQYQQRSSIPYNFLPPSATGSVPPTPATLTGASPASSSISNTDYFENYVNRTLTFQSPKPAPNGAPAPAPSMPPPGVSPFLALPRPLPPPPSVVIPVPAKKKKKAHPKPVSQDSQPSPAKKAKTLDSRETATASPRSSQIYISVPKLSPAQKKSYQPAPGTNDEEEDDSIDWGTNGQVDQTPQRHRILSPDFDDIPVVGTGRTGDKDTRCEFIDCGFELTSAALDKLQNTLEDIFEESDTFDAEPSRESVSSSKYFDTLSRDGSHPLLAAATINNVTRRVTRVHKNQKRQRLESNRQAVAWDVENLSRLFRMLERVMNETDELEVFPNNGRKTVINGSPTKKGKKSKKVDDEPKDDTPDIQLTEDEVLQAEERLTTMSTAAAAALCVLVVLDSDGLPKQLYSEDLLSLAVTTIRDEMTKVLFPVIEGLAGESELQKSRHKLTTEMNSDYLAHLVTEESTALAKTKPSKKLLVSQFQNPILSAVAQSTCAAVPHIATLIGRPDMSFSDTLVIQTVYLAIGPVFVNEPSSKRGNKGGPSWSVMKSLRMEALGCLRGYEDQRQWIIEEILGSLGRGHEQGSRQTHFHSINTLSALLLQLIQASSHGVGDRIRKLRSSQFDYDAPDQQDVQMGQADAKAAAQESQESIIVTECRDLALRSTHMIALCGTGKSNKLTTDTDYKAILDTFVSDLLNALYRPEWPAASLFVNILSKIFVGALDEGKDKASHSSEANAARSIALDYLGDIGAKLRSFNNIMQEKRSVPSLDEVISDELVAELPSLLEAHSSIQNFLSSAAREDTMFVSSGELSRVLWSQELYQPVERLESLIQKYRMDNDDEAHQHRENLQAILKTIRKASHDVWTADEMLFEMR</sequence>
<dbReference type="RefSeq" id="XP_014178358.1">
    <property type="nucleotide sequence ID" value="XM_014322883.1"/>
</dbReference>
<dbReference type="GO" id="GO:0071169">
    <property type="term" value="P:establishment of protein localization to chromatin"/>
    <property type="evidence" value="ECO:0007669"/>
    <property type="project" value="TreeGrafter"/>
</dbReference>
<dbReference type="PANTHER" id="PTHR21704">
    <property type="entry name" value="NIPPED-B-LIKE PROTEIN DELANGIN SCC2-RELATED"/>
    <property type="match status" value="1"/>
</dbReference>
<feature type="compositionally biased region" description="Low complexity" evidence="1">
    <location>
        <begin position="130"/>
        <end position="175"/>
    </location>
</feature>
<feature type="region of interest" description="Disordered" evidence="1">
    <location>
        <begin position="1"/>
        <end position="20"/>
    </location>
</feature>
<feature type="compositionally biased region" description="Low complexity" evidence="1">
    <location>
        <begin position="457"/>
        <end position="474"/>
    </location>
</feature>
<feature type="compositionally biased region" description="Pro residues" evidence="1">
    <location>
        <begin position="639"/>
        <end position="657"/>
    </location>
</feature>
<evidence type="ECO:0000256" key="1">
    <source>
        <dbReference type="SAM" id="MobiDB-lite"/>
    </source>
</evidence>
<dbReference type="Proteomes" id="UP000002748">
    <property type="component" value="Unassembled WGS sequence"/>
</dbReference>
<feature type="compositionally biased region" description="Basic and acidic residues" evidence="1">
    <location>
        <begin position="928"/>
        <end position="937"/>
    </location>
</feature>
<feature type="compositionally biased region" description="Low complexity" evidence="1">
    <location>
        <begin position="246"/>
        <end position="267"/>
    </location>
</feature>
<dbReference type="PRINTS" id="PR01217">
    <property type="entry name" value="PRICHEXTENSN"/>
</dbReference>
<feature type="compositionally biased region" description="Low complexity" evidence="1">
    <location>
        <begin position="183"/>
        <end position="215"/>
    </location>
</feature>
<evidence type="ECO:0000313" key="3">
    <source>
        <dbReference type="Proteomes" id="UP000002748"/>
    </source>
</evidence>
<dbReference type="InterPro" id="IPR033031">
    <property type="entry name" value="Scc2/Nipped-B"/>
</dbReference>
<dbReference type="GO" id="GO:0003682">
    <property type="term" value="F:chromatin binding"/>
    <property type="evidence" value="ECO:0007669"/>
    <property type="project" value="TreeGrafter"/>
</dbReference>
<feature type="compositionally biased region" description="Low complexity" evidence="1">
    <location>
        <begin position="565"/>
        <end position="585"/>
    </location>
</feature>
<comment type="caution">
    <text evidence="2">The sequence shown here is derived from an EMBL/GenBank/DDBJ whole genome shotgun (WGS) entry which is preliminary data.</text>
</comment>
<dbReference type="HOGENOM" id="CLU_244949_0_0_1"/>
<dbReference type="OrthoDB" id="418242at2759"/>
<accession>J4U8A3</accession>
<dbReference type="GO" id="GO:0034087">
    <property type="term" value="P:establishment of mitotic sister chromatid cohesion"/>
    <property type="evidence" value="ECO:0007669"/>
    <property type="project" value="TreeGrafter"/>
</dbReference>
<proteinExistence type="predicted"/>
<evidence type="ECO:0000313" key="2">
    <source>
        <dbReference type="EMBL" id="EJT46680.1"/>
    </source>
</evidence>
<feature type="compositionally biased region" description="Low complexity" evidence="1">
    <location>
        <begin position="424"/>
        <end position="450"/>
    </location>
</feature>